<feature type="region of interest" description="Disordered" evidence="1">
    <location>
        <begin position="101"/>
        <end position="128"/>
    </location>
</feature>
<proteinExistence type="predicted"/>
<evidence type="ECO:0000313" key="3">
    <source>
        <dbReference type="Proteomes" id="UP001500350"/>
    </source>
</evidence>
<gene>
    <name evidence="2" type="ORF">GCM10009763_08560</name>
</gene>
<dbReference type="Proteomes" id="UP001500350">
    <property type="component" value="Unassembled WGS sequence"/>
</dbReference>
<organism evidence="2 3">
    <name type="scientific">Dermacoccus profundi</name>
    <dbReference type="NCBI Taxonomy" id="322602"/>
    <lineage>
        <taxon>Bacteria</taxon>
        <taxon>Bacillati</taxon>
        <taxon>Actinomycetota</taxon>
        <taxon>Actinomycetes</taxon>
        <taxon>Micrococcales</taxon>
        <taxon>Dermacoccaceae</taxon>
        <taxon>Dermacoccus</taxon>
    </lineage>
</organism>
<keyword evidence="3" id="KW-1185">Reference proteome</keyword>
<feature type="compositionally biased region" description="Low complexity" evidence="1">
    <location>
        <begin position="101"/>
        <end position="112"/>
    </location>
</feature>
<dbReference type="EMBL" id="BAAANW010000007">
    <property type="protein sequence ID" value="GAA1562376.1"/>
    <property type="molecule type" value="Genomic_DNA"/>
</dbReference>
<name>A0ABN2CS68_9MICO</name>
<sequence>MRQSTSGIATSASAPMATVAERQPDASVSWAMIGRKMSWPVAAPAARTPETVARRFSNHRLLTVATSDIDMTPAPRPMSAPQHAMSCHGCVIHTGSTAPAAMRASAATTTARTPKRSMAAAENGAVRP</sequence>
<reference evidence="2 3" key="1">
    <citation type="journal article" date="2019" name="Int. J. Syst. Evol. Microbiol.">
        <title>The Global Catalogue of Microorganisms (GCM) 10K type strain sequencing project: providing services to taxonomists for standard genome sequencing and annotation.</title>
        <authorList>
            <consortium name="The Broad Institute Genomics Platform"/>
            <consortium name="The Broad Institute Genome Sequencing Center for Infectious Disease"/>
            <person name="Wu L."/>
            <person name="Ma J."/>
        </authorList>
    </citation>
    <scope>NUCLEOTIDE SEQUENCE [LARGE SCALE GENOMIC DNA]</scope>
    <source>
        <strain evidence="2 3">JCM 14589</strain>
    </source>
</reference>
<comment type="caution">
    <text evidence="2">The sequence shown here is derived from an EMBL/GenBank/DDBJ whole genome shotgun (WGS) entry which is preliminary data.</text>
</comment>
<evidence type="ECO:0000313" key="2">
    <source>
        <dbReference type="EMBL" id="GAA1562376.1"/>
    </source>
</evidence>
<accession>A0ABN2CS68</accession>
<protein>
    <submittedName>
        <fullName evidence="2">Uncharacterized protein</fullName>
    </submittedName>
</protein>
<feature type="region of interest" description="Disordered" evidence="1">
    <location>
        <begin position="1"/>
        <end position="25"/>
    </location>
</feature>
<feature type="compositionally biased region" description="Polar residues" evidence="1">
    <location>
        <begin position="1"/>
        <end position="13"/>
    </location>
</feature>
<evidence type="ECO:0000256" key="1">
    <source>
        <dbReference type="SAM" id="MobiDB-lite"/>
    </source>
</evidence>